<dbReference type="Gene3D" id="1.10.1660.10">
    <property type="match status" value="1"/>
</dbReference>
<dbReference type="PANTHER" id="PTHR30204">
    <property type="entry name" value="REDOX-CYCLING DRUG-SENSING TRANSCRIPTIONAL ACTIVATOR SOXR"/>
    <property type="match status" value="1"/>
</dbReference>
<dbReference type="PROSITE" id="PS50937">
    <property type="entry name" value="HTH_MERR_2"/>
    <property type="match status" value="1"/>
</dbReference>
<dbReference type="PRINTS" id="PR00040">
    <property type="entry name" value="HTHMERR"/>
</dbReference>
<comment type="caution">
    <text evidence="3">The sequence shown here is derived from an EMBL/GenBank/DDBJ whole genome shotgun (WGS) entry which is preliminary data.</text>
</comment>
<protein>
    <submittedName>
        <fullName evidence="3">MerR family transcriptional regulator</fullName>
    </submittedName>
</protein>
<evidence type="ECO:0000313" key="4">
    <source>
        <dbReference type="Proteomes" id="UP001343257"/>
    </source>
</evidence>
<keyword evidence="1" id="KW-0238">DNA-binding</keyword>
<dbReference type="Pfam" id="PF13411">
    <property type="entry name" value="MerR_1"/>
    <property type="match status" value="1"/>
</dbReference>
<gene>
    <name evidence="3" type="ORF">P9847_15680</name>
</gene>
<evidence type="ECO:0000313" key="3">
    <source>
        <dbReference type="EMBL" id="MED5018749.1"/>
    </source>
</evidence>
<dbReference type="InterPro" id="IPR047057">
    <property type="entry name" value="MerR_fam"/>
</dbReference>
<evidence type="ECO:0000256" key="1">
    <source>
        <dbReference type="ARBA" id="ARBA00023125"/>
    </source>
</evidence>
<name>A0ABU6PV31_9BACL</name>
<reference evidence="3 4" key="1">
    <citation type="submission" date="2023-03" db="EMBL/GenBank/DDBJ databases">
        <title>Bacillus Genome Sequencing.</title>
        <authorList>
            <person name="Dunlap C."/>
        </authorList>
    </citation>
    <scope>NUCLEOTIDE SEQUENCE [LARGE SCALE GENOMIC DNA]</scope>
    <source>
        <strain evidence="3 4">NRS-52</strain>
    </source>
</reference>
<organism evidence="3 4">
    <name type="scientific">Paenibacillus chibensis</name>
    <dbReference type="NCBI Taxonomy" id="59846"/>
    <lineage>
        <taxon>Bacteria</taxon>
        <taxon>Bacillati</taxon>
        <taxon>Bacillota</taxon>
        <taxon>Bacilli</taxon>
        <taxon>Bacillales</taxon>
        <taxon>Paenibacillaceae</taxon>
        <taxon>Paenibacillus</taxon>
    </lineage>
</organism>
<sequence length="140" mass="15965">MEEYTINEVAEITGITAYTLRYYESIGVLPTPARTRGSRRYSDQDVQLISFIQGLKQTGMKLSEIALFMEDGCILSPSGEQQDWTNVLEKRIRILTEHMKELDARMQEVARVKAAAAAKCAYYAERLQAKKQDDGQRIIK</sequence>
<dbReference type="SUPFAM" id="SSF46955">
    <property type="entry name" value="Putative DNA-binding domain"/>
    <property type="match status" value="1"/>
</dbReference>
<dbReference type="SMART" id="SM00422">
    <property type="entry name" value="HTH_MERR"/>
    <property type="match status" value="1"/>
</dbReference>
<keyword evidence="4" id="KW-1185">Reference proteome</keyword>
<dbReference type="RefSeq" id="WP_328279269.1">
    <property type="nucleotide sequence ID" value="NZ_JARTLD010000037.1"/>
</dbReference>
<dbReference type="EMBL" id="JARTLD010000037">
    <property type="protein sequence ID" value="MED5018749.1"/>
    <property type="molecule type" value="Genomic_DNA"/>
</dbReference>
<feature type="domain" description="HTH merR-type" evidence="2">
    <location>
        <begin position="3"/>
        <end position="71"/>
    </location>
</feature>
<dbReference type="InterPro" id="IPR000551">
    <property type="entry name" value="MerR-type_HTH_dom"/>
</dbReference>
<dbReference type="PANTHER" id="PTHR30204:SF83">
    <property type="entry name" value="TRANSCRIPTIONAL REGULATOR, MERR FAMILY"/>
    <property type="match status" value="1"/>
</dbReference>
<proteinExistence type="predicted"/>
<dbReference type="Proteomes" id="UP001343257">
    <property type="component" value="Unassembled WGS sequence"/>
</dbReference>
<accession>A0ABU6PV31</accession>
<evidence type="ECO:0000259" key="2">
    <source>
        <dbReference type="PROSITE" id="PS50937"/>
    </source>
</evidence>
<dbReference type="InterPro" id="IPR009061">
    <property type="entry name" value="DNA-bd_dom_put_sf"/>
</dbReference>